<evidence type="ECO:0000256" key="1">
    <source>
        <dbReference type="ARBA" id="ARBA00004141"/>
    </source>
</evidence>
<dbReference type="AlphaFoldDB" id="A0A6A6NNU8"/>
<feature type="transmembrane region" description="Helical" evidence="5">
    <location>
        <begin position="145"/>
        <end position="164"/>
    </location>
</feature>
<dbReference type="PANTHER" id="PTHR42718:SF1">
    <property type="entry name" value="LOW AFFINITY AMMONIUM TRANSPORTER"/>
    <property type="match status" value="1"/>
</dbReference>
<feature type="transmembrane region" description="Helical" evidence="5">
    <location>
        <begin position="84"/>
        <end position="104"/>
    </location>
</feature>
<accession>A0A6A6NNU8</accession>
<dbReference type="GO" id="GO:0016020">
    <property type="term" value="C:membrane"/>
    <property type="evidence" value="ECO:0007669"/>
    <property type="project" value="UniProtKB-SubCell"/>
</dbReference>
<dbReference type="PROSITE" id="PS50850">
    <property type="entry name" value="MFS"/>
    <property type="match status" value="1"/>
</dbReference>
<evidence type="ECO:0000256" key="3">
    <source>
        <dbReference type="ARBA" id="ARBA00022989"/>
    </source>
</evidence>
<dbReference type="PANTHER" id="PTHR42718">
    <property type="entry name" value="MAJOR FACILITATOR SUPERFAMILY MULTIDRUG TRANSPORTER MFSC"/>
    <property type="match status" value="1"/>
</dbReference>
<dbReference type="Gene3D" id="1.20.1250.20">
    <property type="entry name" value="MFS general substrate transporter like domains"/>
    <property type="match status" value="1"/>
</dbReference>
<evidence type="ECO:0000256" key="2">
    <source>
        <dbReference type="ARBA" id="ARBA00022692"/>
    </source>
</evidence>
<dbReference type="SUPFAM" id="SSF103473">
    <property type="entry name" value="MFS general substrate transporter"/>
    <property type="match status" value="1"/>
</dbReference>
<feature type="transmembrane region" description="Helical" evidence="5">
    <location>
        <begin position="449"/>
        <end position="474"/>
    </location>
</feature>
<feature type="transmembrane region" description="Helical" evidence="5">
    <location>
        <begin position="342"/>
        <end position="361"/>
    </location>
</feature>
<evidence type="ECO:0000313" key="8">
    <source>
        <dbReference type="Proteomes" id="UP000799766"/>
    </source>
</evidence>
<feature type="transmembrane region" description="Helical" evidence="5">
    <location>
        <begin position="241"/>
        <end position="259"/>
    </location>
</feature>
<evidence type="ECO:0000313" key="7">
    <source>
        <dbReference type="EMBL" id="KAF2453157.1"/>
    </source>
</evidence>
<feature type="transmembrane region" description="Helical" evidence="5">
    <location>
        <begin position="15"/>
        <end position="42"/>
    </location>
</feature>
<evidence type="ECO:0000256" key="4">
    <source>
        <dbReference type="ARBA" id="ARBA00023136"/>
    </source>
</evidence>
<dbReference type="OrthoDB" id="2428527at2759"/>
<keyword evidence="4 5" id="KW-0472">Membrane</keyword>
<feature type="transmembrane region" description="Helical" evidence="5">
    <location>
        <begin position="404"/>
        <end position="424"/>
    </location>
</feature>
<feature type="transmembrane region" description="Helical" evidence="5">
    <location>
        <begin position="54"/>
        <end position="72"/>
    </location>
</feature>
<evidence type="ECO:0000259" key="6">
    <source>
        <dbReference type="PROSITE" id="PS50850"/>
    </source>
</evidence>
<dbReference type="InterPro" id="IPR020846">
    <property type="entry name" value="MFS_dom"/>
</dbReference>
<feature type="transmembrane region" description="Helical" evidence="5">
    <location>
        <begin position="367"/>
        <end position="392"/>
    </location>
</feature>
<feature type="transmembrane region" description="Helical" evidence="5">
    <location>
        <begin position="208"/>
        <end position="229"/>
    </location>
</feature>
<keyword evidence="3 5" id="KW-1133">Transmembrane helix</keyword>
<organism evidence="7 8">
    <name type="scientific">Lineolata rhizophorae</name>
    <dbReference type="NCBI Taxonomy" id="578093"/>
    <lineage>
        <taxon>Eukaryota</taxon>
        <taxon>Fungi</taxon>
        <taxon>Dikarya</taxon>
        <taxon>Ascomycota</taxon>
        <taxon>Pezizomycotina</taxon>
        <taxon>Dothideomycetes</taxon>
        <taxon>Dothideomycetes incertae sedis</taxon>
        <taxon>Lineolatales</taxon>
        <taxon>Lineolataceae</taxon>
        <taxon>Lineolata</taxon>
    </lineage>
</organism>
<proteinExistence type="predicted"/>
<dbReference type="Gene3D" id="1.20.1720.10">
    <property type="entry name" value="Multidrug resistance protein D"/>
    <property type="match status" value="1"/>
</dbReference>
<dbReference type="EMBL" id="MU001699">
    <property type="protein sequence ID" value="KAF2453157.1"/>
    <property type="molecule type" value="Genomic_DNA"/>
</dbReference>
<feature type="transmembrane region" description="Helical" evidence="5">
    <location>
        <begin position="279"/>
        <end position="297"/>
    </location>
</feature>
<dbReference type="Pfam" id="PF07690">
    <property type="entry name" value="MFS_1"/>
    <property type="match status" value="1"/>
</dbReference>
<feature type="transmembrane region" description="Helical" evidence="5">
    <location>
        <begin position="116"/>
        <end position="133"/>
    </location>
</feature>
<sequence>MLPQQQIPMSTTHEIFFVGVVAISHFMTQAGVGQALAPIGIIGESFGTQNPGELAWFIAGYALTVGTFILIGGRLGDILGHKRMFTFGYAWFGMWSGYAGFAAYPRNQIFFDFARAMQGIGPALLMPNGMALLGRAYPPGIKKNIVFSIFGGVAPGGFVVGALSGSLFGQLLFWPWAFWSFGIGCFLLAALSLVVIPKPLSERPVHRMGFDWTGSFTGVSGLVLVNVAWNNGPLYGWGTPHVYFLLIIGLLCLVAFAWVESRAVNPLVPMHALSGTTGYVLALVALGWGAFGIWVHFTFRFLEVVRGATPLSSVAQFAPAPIAGLVAAGLTGFLLTHTPVSFTMLVSMIAFFLGITLAGTMPAQQVYWAQMFISVVVMPFGMDMSFPAASIILSNNMPREHQGLAGSLCSTVVNYSISLALGIAGTVETSVVGHDGGHDPDTIEQGFRAAYYTGIALAAMGVCLGALFFVRTLLKEGWKVMEH</sequence>
<feature type="transmembrane region" description="Helical" evidence="5">
    <location>
        <begin position="317"/>
        <end position="335"/>
    </location>
</feature>
<keyword evidence="2 5" id="KW-0812">Transmembrane</keyword>
<keyword evidence="8" id="KW-1185">Reference proteome</keyword>
<evidence type="ECO:0000256" key="5">
    <source>
        <dbReference type="SAM" id="Phobius"/>
    </source>
</evidence>
<dbReference type="Proteomes" id="UP000799766">
    <property type="component" value="Unassembled WGS sequence"/>
</dbReference>
<feature type="transmembrane region" description="Helical" evidence="5">
    <location>
        <begin position="176"/>
        <end position="196"/>
    </location>
</feature>
<dbReference type="InterPro" id="IPR036259">
    <property type="entry name" value="MFS_trans_sf"/>
</dbReference>
<gene>
    <name evidence="7" type="ORF">BDY21DRAFT_293347</name>
</gene>
<name>A0A6A6NNU8_9PEZI</name>
<dbReference type="GO" id="GO:0022857">
    <property type="term" value="F:transmembrane transporter activity"/>
    <property type="evidence" value="ECO:0007669"/>
    <property type="project" value="InterPro"/>
</dbReference>
<dbReference type="CDD" id="cd17476">
    <property type="entry name" value="MFS_Amf1_MDR_like"/>
    <property type="match status" value="1"/>
</dbReference>
<dbReference type="InterPro" id="IPR011701">
    <property type="entry name" value="MFS"/>
</dbReference>
<feature type="domain" description="Major facilitator superfamily (MFS) profile" evidence="6">
    <location>
        <begin position="17"/>
        <end position="473"/>
    </location>
</feature>
<reference evidence="7" key="1">
    <citation type="journal article" date="2020" name="Stud. Mycol.">
        <title>101 Dothideomycetes genomes: a test case for predicting lifestyles and emergence of pathogens.</title>
        <authorList>
            <person name="Haridas S."/>
            <person name="Albert R."/>
            <person name="Binder M."/>
            <person name="Bloem J."/>
            <person name="Labutti K."/>
            <person name="Salamov A."/>
            <person name="Andreopoulos B."/>
            <person name="Baker S."/>
            <person name="Barry K."/>
            <person name="Bills G."/>
            <person name="Bluhm B."/>
            <person name="Cannon C."/>
            <person name="Castanera R."/>
            <person name="Culley D."/>
            <person name="Daum C."/>
            <person name="Ezra D."/>
            <person name="Gonzalez J."/>
            <person name="Henrissat B."/>
            <person name="Kuo A."/>
            <person name="Liang C."/>
            <person name="Lipzen A."/>
            <person name="Lutzoni F."/>
            <person name="Magnuson J."/>
            <person name="Mondo S."/>
            <person name="Nolan M."/>
            <person name="Ohm R."/>
            <person name="Pangilinan J."/>
            <person name="Park H.-J."/>
            <person name="Ramirez L."/>
            <person name="Alfaro M."/>
            <person name="Sun H."/>
            <person name="Tritt A."/>
            <person name="Yoshinaga Y."/>
            <person name="Zwiers L.-H."/>
            <person name="Turgeon B."/>
            <person name="Goodwin S."/>
            <person name="Spatafora J."/>
            <person name="Crous P."/>
            <person name="Grigoriev I."/>
        </authorList>
    </citation>
    <scope>NUCLEOTIDE SEQUENCE</scope>
    <source>
        <strain evidence="7">ATCC 16933</strain>
    </source>
</reference>
<comment type="subcellular location">
    <subcellularLocation>
        <location evidence="1">Membrane</location>
        <topology evidence="1">Multi-pass membrane protein</topology>
    </subcellularLocation>
</comment>
<protein>
    <submittedName>
        <fullName evidence="7">YOR378W-like protein</fullName>
    </submittedName>
</protein>